<evidence type="ECO:0000256" key="1">
    <source>
        <dbReference type="SAM" id="MobiDB-lite"/>
    </source>
</evidence>
<dbReference type="OrthoDB" id="10357504at2759"/>
<dbReference type="Proteomes" id="UP001165082">
    <property type="component" value="Unassembled WGS sequence"/>
</dbReference>
<keyword evidence="3" id="KW-1185">Reference proteome</keyword>
<reference evidence="2" key="1">
    <citation type="submission" date="2022-07" db="EMBL/GenBank/DDBJ databases">
        <title>Genome analysis of Parmales, a sister group of diatoms, reveals the evolutionary specialization of diatoms from phago-mixotrophs to photoautotrophs.</title>
        <authorList>
            <person name="Ban H."/>
            <person name="Sato S."/>
            <person name="Yoshikawa S."/>
            <person name="Kazumasa Y."/>
            <person name="Nakamura Y."/>
            <person name="Ichinomiya M."/>
            <person name="Saitoh K."/>
            <person name="Sato N."/>
            <person name="Blanc-Mathieu R."/>
            <person name="Endo H."/>
            <person name="Kuwata A."/>
            <person name="Ogata H."/>
        </authorList>
    </citation>
    <scope>NUCLEOTIDE SEQUENCE</scope>
</reference>
<feature type="region of interest" description="Disordered" evidence="1">
    <location>
        <begin position="680"/>
        <end position="712"/>
    </location>
</feature>
<evidence type="ECO:0000313" key="3">
    <source>
        <dbReference type="Proteomes" id="UP001165082"/>
    </source>
</evidence>
<feature type="compositionally biased region" description="Basic and acidic residues" evidence="1">
    <location>
        <begin position="58"/>
        <end position="74"/>
    </location>
</feature>
<dbReference type="AlphaFoldDB" id="A0A9W7FFL6"/>
<feature type="region of interest" description="Disordered" evidence="1">
    <location>
        <begin position="174"/>
        <end position="196"/>
    </location>
</feature>
<feature type="compositionally biased region" description="Polar residues" evidence="1">
    <location>
        <begin position="592"/>
        <end position="601"/>
    </location>
</feature>
<feature type="region of interest" description="Disordered" evidence="1">
    <location>
        <begin position="752"/>
        <end position="799"/>
    </location>
</feature>
<feature type="compositionally biased region" description="Low complexity" evidence="1">
    <location>
        <begin position="79"/>
        <end position="100"/>
    </location>
</feature>
<feature type="compositionally biased region" description="Basic and acidic residues" evidence="1">
    <location>
        <begin position="761"/>
        <end position="772"/>
    </location>
</feature>
<protein>
    <submittedName>
        <fullName evidence="2">Uncharacterized protein</fullName>
    </submittedName>
</protein>
<evidence type="ECO:0000313" key="2">
    <source>
        <dbReference type="EMBL" id="GMI11221.1"/>
    </source>
</evidence>
<feature type="compositionally biased region" description="Basic and acidic residues" evidence="1">
    <location>
        <begin position="680"/>
        <end position="700"/>
    </location>
</feature>
<organism evidence="2 3">
    <name type="scientific">Triparma retinervis</name>
    <dbReference type="NCBI Taxonomy" id="2557542"/>
    <lineage>
        <taxon>Eukaryota</taxon>
        <taxon>Sar</taxon>
        <taxon>Stramenopiles</taxon>
        <taxon>Ochrophyta</taxon>
        <taxon>Bolidophyceae</taxon>
        <taxon>Parmales</taxon>
        <taxon>Triparmaceae</taxon>
        <taxon>Triparma</taxon>
    </lineage>
</organism>
<feature type="region of interest" description="Disordered" evidence="1">
    <location>
        <begin position="575"/>
        <end position="614"/>
    </location>
</feature>
<accession>A0A9W7FFL6</accession>
<feature type="compositionally biased region" description="Polar residues" evidence="1">
    <location>
        <begin position="176"/>
        <end position="186"/>
    </location>
</feature>
<feature type="compositionally biased region" description="Gly residues" evidence="1">
    <location>
        <begin position="786"/>
        <end position="799"/>
    </location>
</feature>
<feature type="region of interest" description="Disordered" evidence="1">
    <location>
        <begin position="30"/>
        <end position="113"/>
    </location>
</feature>
<dbReference type="EMBL" id="BRXZ01000412">
    <property type="protein sequence ID" value="GMI11221.1"/>
    <property type="molecule type" value="Genomic_DNA"/>
</dbReference>
<sequence>MHPGSSDVSDVLGELERKYVNAVEWERVEESYLGAGDGGGGDEEPPPRGVQGDDDGPWETRIRHDEQKGGEKALKMQQRRGQQQGQQQGQQRGQQRGQQQNSPSSSPNAPYDSQLASYDTMVRHYKASVSSSVPPESAGLPNSMASIEGRAAYLDGWRRSEEAKMSEREREIMESQKASRAAQRQTPTERRMRRKPRTYDEGQIKIMLGTFYAYHKPENMGAIKGIVEGWKGDKMEILRTVEVKYGVGEEVWGKIMEGSWVPNTETTYSETVGGSVGYGEGCGEGHGKETPYSVLPAGKIGLAIGAGARAFEDYQIVEDTVFNAPYGAMDRAEIAALVPGEWGGVGGDFDMVVHEVVFSGRGEGRRRNDWTDKLRTKKVRLGYCNVVPVLSNGGIVGEDAVDGVPVEIVEVVEDVKSEVDGQLGQVEGQPNAKLSTWRAEFNLPLQMNVGGENDTSLYGYLVSIREILDDEEVLIGRTYIPKGDLISYCHRNRESVPNNRRTDVVKRCEVDNEILLTNLAISRAEEEKESIADLFERLANGDKLGVGTVIGKYFQEIKRVEKSIMEKSRPLKELQGRAVLSKSRKSGPESVGSRSTATFASNGGGQGRRKSKHFADGSILPRQYAEEALDLRRLTLLCHSVFDNPGGVGNYTSVVNRSDTGIRHGGKVSSSGMRSKEELMKTGLDGRRSERSQKLEETTHTEGTPGYAKQTIQARERGLQKEYEPNFDLDTRGRDEARRKFVADLKVKERLKGTGSGGGREMLEKERADKGGWKGFRRSSMEGGVNAEGGGEWGDVFKGGGRGRRGTLEAFKGVADAAKR</sequence>
<comment type="caution">
    <text evidence="2">The sequence shown here is derived from an EMBL/GenBank/DDBJ whole genome shotgun (WGS) entry which is preliminary data.</text>
</comment>
<name>A0A9W7FFL6_9STRA</name>
<proteinExistence type="predicted"/>
<gene>
    <name evidence="2" type="ORF">TrRE_jg11763</name>
</gene>